<comment type="subunit">
    <text evidence="7">Homodimer and heterodimers.</text>
</comment>
<dbReference type="InterPro" id="IPR006459">
    <property type="entry name" value="CASP/CASPL"/>
</dbReference>
<evidence type="ECO:0000256" key="1">
    <source>
        <dbReference type="ARBA" id="ARBA00004651"/>
    </source>
</evidence>
<evidence type="ECO:0000259" key="8">
    <source>
        <dbReference type="Pfam" id="PF04535"/>
    </source>
</evidence>
<dbReference type="GO" id="GO:0005886">
    <property type="term" value="C:plasma membrane"/>
    <property type="evidence" value="ECO:0007669"/>
    <property type="project" value="UniProtKB-SubCell"/>
</dbReference>
<dbReference type="NCBIfam" id="TIGR01569">
    <property type="entry name" value="A_tha_TIGR01569"/>
    <property type="match status" value="1"/>
</dbReference>
<comment type="subcellular location">
    <subcellularLocation>
        <location evidence="1 7">Cell membrane</location>
        <topology evidence="1 7">Multi-pass membrane protein</topology>
    </subcellularLocation>
</comment>
<evidence type="ECO:0000256" key="6">
    <source>
        <dbReference type="ARBA" id="ARBA00023136"/>
    </source>
</evidence>
<comment type="caution">
    <text evidence="9">The sequence shown here is derived from an EMBL/GenBank/DDBJ whole genome shotgun (WGS) entry which is preliminary data.</text>
</comment>
<keyword evidence="4" id="KW-0812">Transmembrane</keyword>
<organism evidence="9 10">
    <name type="scientific">Arachis hypogaea</name>
    <name type="common">Peanut</name>
    <dbReference type="NCBI Taxonomy" id="3818"/>
    <lineage>
        <taxon>Eukaryota</taxon>
        <taxon>Viridiplantae</taxon>
        <taxon>Streptophyta</taxon>
        <taxon>Embryophyta</taxon>
        <taxon>Tracheophyta</taxon>
        <taxon>Spermatophyta</taxon>
        <taxon>Magnoliopsida</taxon>
        <taxon>eudicotyledons</taxon>
        <taxon>Gunneridae</taxon>
        <taxon>Pentapetalae</taxon>
        <taxon>rosids</taxon>
        <taxon>fabids</taxon>
        <taxon>Fabales</taxon>
        <taxon>Fabaceae</taxon>
        <taxon>Papilionoideae</taxon>
        <taxon>50 kb inversion clade</taxon>
        <taxon>dalbergioids sensu lato</taxon>
        <taxon>Dalbergieae</taxon>
        <taxon>Pterocarpus clade</taxon>
        <taxon>Arachis</taxon>
    </lineage>
</organism>
<gene>
    <name evidence="9" type="ORF">Ahy_B08g091591</name>
</gene>
<keyword evidence="6" id="KW-0472">Membrane</keyword>
<evidence type="ECO:0000256" key="4">
    <source>
        <dbReference type="ARBA" id="ARBA00022692"/>
    </source>
</evidence>
<evidence type="ECO:0000256" key="2">
    <source>
        <dbReference type="ARBA" id="ARBA00007651"/>
    </source>
</evidence>
<dbReference type="InterPro" id="IPR006702">
    <property type="entry name" value="CASP_dom"/>
</dbReference>
<keyword evidence="5" id="KW-1133">Transmembrane helix</keyword>
<evidence type="ECO:0000256" key="3">
    <source>
        <dbReference type="ARBA" id="ARBA00022475"/>
    </source>
</evidence>
<accession>A0A444Y2B8</accession>
<dbReference type="EMBL" id="SDMP01000018">
    <property type="protein sequence ID" value="RYQ96074.1"/>
    <property type="molecule type" value="Genomic_DNA"/>
</dbReference>
<dbReference type="Pfam" id="PF04535">
    <property type="entry name" value="CASP_dom"/>
    <property type="match status" value="1"/>
</dbReference>
<dbReference type="Proteomes" id="UP000289738">
    <property type="component" value="Chromosome B08"/>
</dbReference>
<proteinExistence type="inferred from homology"/>
<name>A0A444Y2B8_ARAHY</name>
<sequence>MILGLGVFAAVLIGTDSQVKVVFSFEKEAKFTDVKALVFLVVANGLAAGYSLIQELRCVVSLVRGSVLFNKPLAWAIFYADQAGVGCFINCRCDTCKNTFGRKDAGVANLWRRLCILDAQWIYGHYSKSSSHDKKRIVDKSVSIKGSKSVLLIHRSDSGGHEDLGLDIGRNMLCSGLVKGKASLEKVGKRLRRSLKFEFDEFDDADLFKDESASGHGVK</sequence>
<dbReference type="STRING" id="3818.A0A444Y2B8"/>
<evidence type="ECO:0000256" key="5">
    <source>
        <dbReference type="ARBA" id="ARBA00022989"/>
    </source>
</evidence>
<keyword evidence="10" id="KW-1185">Reference proteome</keyword>
<evidence type="ECO:0000256" key="7">
    <source>
        <dbReference type="RuleBase" id="RU361233"/>
    </source>
</evidence>
<evidence type="ECO:0000313" key="9">
    <source>
        <dbReference type="EMBL" id="RYQ96074.1"/>
    </source>
</evidence>
<feature type="domain" description="Casparian strip membrane protein" evidence="8">
    <location>
        <begin position="4"/>
        <end position="83"/>
    </location>
</feature>
<evidence type="ECO:0000313" key="10">
    <source>
        <dbReference type="Proteomes" id="UP000289738"/>
    </source>
</evidence>
<dbReference type="AlphaFoldDB" id="A0A444Y2B8"/>
<comment type="similarity">
    <text evidence="2 7">Belongs to the Casparian strip membrane proteins (CASP) family.</text>
</comment>
<protein>
    <recommendedName>
        <fullName evidence="7">CASP-like protein</fullName>
    </recommendedName>
</protein>
<keyword evidence="3 7" id="KW-1003">Cell membrane</keyword>
<reference evidence="9 10" key="1">
    <citation type="submission" date="2019-01" db="EMBL/GenBank/DDBJ databases">
        <title>Sequencing of cultivated peanut Arachis hypogaea provides insights into genome evolution and oil improvement.</title>
        <authorList>
            <person name="Chen X."/>
        </authorList>
    </citation>
    <scope>NUCLEOTIDE SEQUENCE [LARGE SCALE GENOMIC DNA]</scope>
    <source>
        <strain evidence="10">cv. Fuhuasheng</strain>
        <tissue evidence="9">Leaves</tissue>
    </source>
</reference>